<dbReference type="EMBL" id="QMEC01000056">
    <property type="protein sequence ID" value="NMF64121.1"/>
    <property type="molecule type" value="Genomic_DNA"/>
</dbReference>
<evidence type="ECO:0000313" key="2">
    <source>
        <dbReference type="Proteomes" id="UP000762253"/>
    </source>
</evidence>
<evidence type="ECO:0000313" key="1">
    <source>
        <dbReference type="EMBL" id="NMF64121.1"/>
    </source>
</evidence>
<protein>
    <submittedName>
        <fullName evidence="1">Uncharacterized protein</fullName>
    </submittedName>
</protein>
<dbReference type="Proteomes" id="UP000762253">
    <property type="component" value="Unassembled WGS sequence"/>
</dbReference>
<name>A0ABX1MAQ5_9CYAN</name>
<comment type="caution">
    <text evidence="1">The sequence shown here is derived from an EMBL/GenBank/DDBJ whole genome shotgun (WGS) entry which is preliminary data.</text>
</comment>
<accession>A0ABX1MAQ5</accession>
<keyword evidence="2" id="KW-1185">Reference proteome</keyword>
<reference evidence="1 2" key="1">
    <citation type="submission" date="2018-06" db="EMBL/GenBank/DDBJ databases">
        <title>Comparative genomics of Brasilonema spp. strains.</title>
        <authorList>
            <person name="Alvarenga D.O."/>
            <person name="Fiore M.F."/>
            <person name="Varani A.M."/>
        </authorList>
    </citation>
    <scope>NUCLEOTIDE SEQUENCE [LARGE SCALE GENOMIC DNA]</scope>
    <source>
        <strain evidence="1 2">UFV-OR1</strain>
    </source>
</reference>
<sequence length="75" mass="8806">MFLKKNIIKIPAFWRKSQSVVSALIVKKLEIRTLARVPKMIQLGLTHKLRKNKSVRLLPYVAMTQLRYFRVSPVN</sequence>
<proteinExistence type="predicted"/>
<organism evidence="1 2">
    <name type="scientific">Brasilonema octagenarum UFV-OR1</name>
    <dbReference type="NCBI Taxonomy" id="417115"/>
    <lineage>
        <taxon>Bacteria</taxon>
        <taxon>Bacillati</taxon>
        <taxon>Cyanobacteriota</taxon>
        <taxon>Cyanophyceae</taxon>
        <taxon>Nostocales</taxon>
        <taxon>Scytonemataceae</taxon>
        <taxon>Brasilonema</taxon>
        <taxon>Octagenarum group</taxon>
    </lineage>
</organism>
<gene>
    <name evidence="1" type="ORF">DP115_15625</name>
</gene>